<organism evidence="3 4">
    <name type="scientific">Parnassius apollo</name>
    <name type="common">Apollo butterfly</name>
    <name type="synonym">Papilio apollo</name>
    <dbReference type="NCBI Taxonomy" id="110799"/>
    <lineage>
        <taxon>Eukaryota</taxon>
        <taxon>Metazoa</taxon>
        <taxon>Ecdysozoa</taxon>
        <taxon>Arthropoda</taxon>
        <taxon>Hexapoda</taxon>
        <taxon>Insecta</taxon>
        <taxon>Pterygota</taxon>
        <taxon>Neoptera</taxon>
        <taxon>Endopterygota</taxon>
        <taxon>Lepidoptera</taxon>
        <taxon>Glossata</taxon>
        <taxon>Ditrysia</taxon>
        <taxon>Papilionoidea</taxon>
        <taxon>Papilionidae</taxon>
        <taxon>Parnassiinae</taxon>
        <taxon>Parnassini</taxon>
        <taxon>Parnassius</taxon>
        <taxon>Parnassius</taxon>
    </lineage>
</organism>
<dbReference type="InterPro" id="IPR029526">
    <property type="entry name" value="PGBD"/>
</dbReference>
<dbReference type="PANTHER" id="PTHR46599">
    <property type="entry name" value="PIGGYBAC TRANSPOSABLE ELEMENT-DERIVED PROTEIN 4"/>
    <property type="match status" value="1"/>
</dbReference>
<dbReference type="Proteomes" id="UP000691718">
    <property type="component" value="Unassembled WGS sequence"/>
</dbReference>
<gene>
    <name evidence="3" type="ORF">PAPOLLO_LOCUS10094</name>
</gene>
<comment type="caution">
    <text evidence="3">The sequence shown here is derived from an EMBL/GenBank/DDBJ whole genome shotgun (WGS) entry which is preliminary data.</text>
</comment>
<evidence type="ECO:0000259" key="2">
    <source>
        <dbReference type="Pfam" id="PF13843"/>
    </source>
</evidence>
<evidence type="ECO:0000256" key="1">
    <source>
        <dbReference type="SAM" id="MobiDB-lite"/>
    </source>
</evidence>
<dbReference type="AlphaFoldDB" id="A0A8S3WW15"/>
<proteinExistence type="predicted"/>
<feature type="compositionally biased region" description="Polar residues" evidence="1">
    <location>
        <begin position="366"/>
        <end position="376"/>
    </location>
</feature>
<feature type="compositionally biased region" description="Basic and acidic residues" evidence="1">
    <location>
        <begin position="378"/>
        <end position="387"/>
    </location>
</feature>
<evidence type="ECO:0000313" key="4">
    <source>
        <dbReference type="Proteomes" id="UP000691718"/>
    </source>
</evidence>
<protein>
    <submittedName>
        <fullName evidence="3">(apollo) hypothetical protein</fullName>
    </submittedName>
</protein>
<feature type="domain" description="PiggyBac transposable element-derived protein" evidence="2">
    <location>
        <begin position="3"/>
        <end position="96"/>
    </location>
</feature>
<feature type="compositionally biased region" description="Basic and acidic residues" evidence="1">
    <location>
        <begin position="325"/>
        <end position="340"/>
    </location>
</feature>
<dbReference type="Pfam" id="PF13843">
    <property type="entry name" value="DDE_Tnp_1_7"/>
    <property type="match status" value="2"/>
</dbReference>
<name>A0A8S3WW15_PARAO</name>
<feature type="compositionally biased region" description="Basic and acidic residues" evidence="1">
    <location>
        <begin position="355"/>
        <end position="365"/>
    </location>
</feature>
<evidence type="ECO:0000313" key="3">
    <source>
        <dbReference type="EMBL" id="CAG4980656.1"/>
    </source>
</evidence>
<feature type="domain" description="PiggyBac transposable element-derived protein" evidence="2">
    <location>
        <begin position="109"/>
        <end position="274"/>
    </location>
</feature>
<feature type="region of interest" description="Disordered" evidence="1">
    <location>
        <begin position="301"/>
        <end position="387"/>
    </location>
</feature>
<keyword evidence="4" id="KW-1185">Reference proteome</keyword>
<dbReference type="OrthoDB" id="118105at2759"/>
<sequence length="387" mass="44491">MNFFMGYNTRPAWRDHYSSAPDLNNALICKTMPRDRFAIILSHLHCNDNSQMPKDCKDKLYKIRPMIDALNKKFQEVYHGTRELSVDESMIKFKGKDEELNSKFTGYGLGEKVVLELTEQDWGTEKIVYFDNFFSSVALLEKLKTENTYACGTIRSNRKGLPGNMLADSQMKRGDSDHRFSNLDIGYWKWKDNKVVHLVSNFHGNETAAVSRKEKNGSKSTITCPVAVKDYNSYMDGLDTADRLRALYCIDRKSPKWWHRLFWGLLDIAFVNSYVIHGLIMEQTTVKDFRRSVTQVLMTMKDVSQKRKTSTTNTSEGGPSKRRKSDYSTIKDVRLDHSDNEEAIEDFSMSASELMRNHNIDENKDQIQGQGMSQDQGVAKDEPDSDS</sequence>
<accession>A0A8S3WW15</accession>
<reference evidence="3" key="1">
    <citation type="submission" date="2021-04" db="EMBL/GenBank/DDBJ databases">
        <authorList>
            <person name="Tunstrom K."/>
        </authorList>
    </citation>
    <scope>NUCLEOTIDE SEQUENCE</scope>
</reference>
<dbReference type="EMBL" id="CAJQZP010000714">
    <property type="protein sequence ID" value="CAG4980656.1"/>
    <property type="molecule type" value="Genomic_DNA"/>
</dbReference>
<dbReference type="PANTHER" id="PTHR46599:SF3">
    <property type="entry name" value="PIGGYBAC TRANSPOSABLE ELEMENT-DERIVED PROTEIN 4"/>
    <property type="match status" value="1"/>
</dbReference>